<dbReference type="GO" id="GO:0140664">
    <property type="term" value="F:ATP-dependent DNA damage sensor activity"/>
    <property type="evidence" value="ECO:0007669"/>
    <property type="project" value="InterPro"/>
</dbReference>
<evidence type="ECO:0000256" key="2">
    <source>
        <dbReference type="ARBA" id="ARBA00022840"/>
    </source>
</evidence>
<evidence type="ECO:0000256" key="1">
    <source>
        <dbReference type="ARBA" id="ARBA00022741"/>
    </source>
</evidence>
<evidence type="ECO:0000256" key="4">
    <source>
        <dbReference type="SAM" id="Coils"/>
    </source>
</evidence>
<gene>
    <name evidence="7" type="ORF">ALAG00032_LOCUS4845</name>
</gene>
<organism evidence="7">
    <name type="scientific">Aureoumbra lagunensis</name>
    <dbReference type="NCBI Taxonomy" id="44058"/>
    <lineage>
        <taxon>Eukaryota</taxon>
        <taxon>Sar</taxon>
        <taxon>Stramenopiles</taxon>
        <taxon>Ochrophyta</taxon>
        <taxon>Pelagophyceae</taxon>
        <taxon>Pelagomonadales</taxon>
        <taxon>Aureoumbra</taxon>
    </lineage>
</organism>
<sequence length="761" mass="82079">MLLNIILAAVDVLVVQGLLFQTKIQLQEKQPSSFLIPRKSVAVENAFEVKQVKKFSPESASIEALGWPRILKAVQLRCGSSLGAAMVVSEPWLVKNANEAKEAYDQVLEAGKLLKDGIANSRLDAANDFLDGKGGAEAMAGVANTLDALEELVSITAQFKCFECPALSGSDWFKLREAKVRDAFEIDNNGIRSTRLSNTCSSALQEARNQVRRAEEAHKSAVSKFMEESKTHYFEIEQNRVVTAVDRASVSKKKENIRGLSRSGKTAYVEPEKLRKLADALEKAQYAQQQAEDAVLASLWTEVRLLESELRLCLIDAGRLDALRARFRLGNAWRGSVPRVTTVASTDGILALEARHPVLCLDNTQVTPVDLDLAPGRCAILQGANGGGKTQYLGTLGLLALLVKAAIPIPAAQGSIVTFFPTILADVENAAKLTFPNASTYEGFLYFASYALNTEKALILFDELGSGTDSAEGGAIGVAILESLLQKQNAVCAATHHPSVKAQAISRPEAYELWSFEGDSFRPSRGASAIRSAKALDAAERCGLPQDVINVANELLNCEQSDNDDLRSLEPALATLEAVRLRATLAAESAELAAEAAEKMRKEALQAINHAAQRSATRAFSAAQRIEQAEKNLQLLYNDLKKRPDANALTIIGDTLRCARLARKPALRAKREALLAAQGLIVPNSIKPGDSVVIVAFDHAATSISTQPGAQVLSITRNTADLRLGSKLINKVPLTDLAVWDVPILADGSADTIYATTSSYR</sequence>
<dbReference type="SMART" id="SM00534">
    <property type="entry name" value="MUTSac"/>
    <property type="match status" value="1"/>
</dbReference>
<evidence type="ECO:0000259" key="6">
    <source>
        <dbReference type="PROSITE" id="PS00486"/>
    </source>
</evidence>
<dbReference type="GO" id="GO:0030983">
    <property type="term" value="F:mismatched DNA binding"/>
    <property type="evidence" value="ECO:0007669"/>
    <property type="project" value="InterPro"/>
</dbReference>
<dbReference type="InterPro" id="IPR027417">
    <property type="entry name" value="P-loop_NTPase"/>
</dbReference>
<dbReference type="SUPFAM" id="SSF48334">
    <property type="entry name" value="DNA repair protein MutS, domain III"/>
    <property type="match status" value="1"/>
</dbReference>
<keyword evidence="5" id="KW-0732">Signal</keyword>
<dbReference type="AlphaFoldDB" id="A0A7S3NJD1"/>
<dbReference type="GO" id="GO:0005524">
    <property type="term" value="F:ATP binding"/>
    <property type="evidence" value="ECO:0007669"/>
    <property type="project" value="UniProtKB-KW"/>
</dbReference>
<evidence type="ECO:0000256" key="5">
    <source>
        <dbReference type="SAM" id="SignalP"/>
    </source>
</evidence>
<reference evidence="7" key="1">
    <citation type="submission" date="2021-01" db="EMBL/GenBank/DDBJ databases">
        <authorList>
            <person name="Corre E."/>
            <person name="Pelletier E."/>
            <person name="Niang G."/>
            <person name="Scheremetjew M."/>
            <person name="Finn R."/>
            <person name="Kale V."/>
            <person name="Holt S."/>
            <person name="Cochrane G."/>
            <person name="Meng A."/>
            <person name="Brown T."/>
            <person name="Cohen L."/>
        </authorList>
    </citation>
    <scope>NUCLEOTIDE SEQUENCE</scope>
    <source>
        <strain evidence="7">CCMP1510</strain>
    </source>
</reference>
<dbReference type="Gene3D" id="3.40.50.300">
    <property type="entry name" value="P-loop containing nucleotide triphosphate hydrolases"/>
    <property type="match status" value="1"/>
</dbReference>
<keyword evidence="1" id="KW-0547">Nucleotide-binding</keyword>
<dbReference type="PANTHER" id="PTHR11361:SF14">
    <property type="entry name" value="DNA MISMATCH REPAIR PROTEIN MUTS, TYPE 2"/>
    <property type="match status" value="1"/>
</dbReference>
<dbReference type="InterPro" id="IPR000432">
    <property type="entry name" value="DNA_mismatch_repair_MutS_C"/>
</dbReference>
<dbReference type="SUPFAM" id="SSF52540">
    <property type="entry name" value="P-loop containing nucleoside triphosphate hydrolases"/>
    <property type="match status" value="1"/>
</dbReference>
<evidence type="ECO:0000256" key="3">
    <source>
        <dbReference type="ARBA" id="ARBA00023125"/>
    </source>
</evidence>
<dbReference type="InterPro" id="IPR036187">
    <property type="entry name" value="DNA_mismatch_repair_MutS_sf"/>
</dbReference>
<feature type="chain" id="PRO_5031041676" description="DNA mismatch repair proteins mutS family domain-containing protein" evidence="5">
    <location>
        <begin position="18"/>
        <end position="761"/>
    </location>
</feature>
<keyword evidence="3" id="KW-0238">DNA-binding</keyword>
<feature type="domain" description="DNA mismatch repair proteins mutS family" evidence="6">
    <location>
        <begin position="457"/>
        <end position="473"/>
    </location>
</feature>
<dbReference type="Pfam" id="PF00488">
    <property type="entry name" value="MutS_V"/>
    <property type="match status" value="1"/>
</dbReference>
<evidence type="ECO:0000313" key="7">
    <source>
        <dbReference type="EMBL" id="CAE0364104.1"/>
    </source>
</evidence>
<feature type="signal peptide" evidence="5">
    <location>
        <begin position="1"/>
        <end position="17"/>
    </location>
</feature>
<proteinExistence type="predicted"/>
<dbReference type="InterPro" id="IPR045076">
    <property type="entry name" value="MutS"/>
</dbReference>
<name>A0A7S3NJD1_9STRA</name>
<feature type="coiled-coil region" evidence="4">
    <location>
        <begin position="197"/>
        <end position="224"/>
    </location>
</feature>
<dbReference type="PANTHER" id="PTHR11361">
    <property type="entry name" value="DNA MISMATCH REPAIR PROTEIN MUTS FAMILY MEMBER"/>
    <property type="match status" value="1"/>
</dbReference>
<dbReference type="PROSITE" id="PS00486">
    <property type="entry name" value="DNA_MISMATCH_REPAIR_2"/>
    <property type="match status" value="1"/>
</dbReference>
<protein>
    <recommendedName>
        <fullName evidence="6">DNA mismatch repair proteins mutS family domain-containing protein</fullName>
    </recommendedName>
</protein>
<accession>A0A7S3NJD1</accession>
<dbReference type="GO" id="GO:0006298">
    <property type="term" value="P:mismatch repair"/>
    <property type="evidence" value="ECO:0007669"/>
    <property type="project" value="InterPro"/>
</dbReference>
<feature type="coiled-coil region" evidence="4">
    <location>
        <begin position="587"/>
        <end position="643"/>
    </location>
</feature>
<keyword evidence="4" id="KW-0175">Coiled coil</keyword>
<keyword evidence="2" id="KW-0067">ATP-binding</keyword>
<dbReference type="EMBL" id="HBIJ01006902">
    <property type="protein sequence ID" value="CAE0364104.1"/>
    <property type="molecule type" value="Transcribed_RNA"/>
</dbReference>